<gene>
    <name evidence="3" type="ORF">OKIOD_LOCUS13742</name>
</gene>
<protein>
    <submittedName>
        <fullName evidence="3">Oidioi.mRNA.OKI2018_I69.chr2.g4977.t1.cds</fullName>
    </submittedName>
</protein>
<dbReference type="EMBL" id="OU015567">
    <property type="protein sequence ID" value="CAG5110592.1"/>
    <property type="molecule type" value="Genomic_DNA"/>
</dbReference>
<evidence type="ECO:0000259" key="2">
    <source>
        <dbReference type="PROSITE" id="PS51034"/>
    </source>
</evidence>
<sequence>MKILVFIESLLFKPVFSSQTSTLATITQEYIPCEREDIFELECGQDEFRISLNPRCYNFQFGSNYLSVQFFGEFDNSTTFSLQNCAEYFTEDGIILPFEECGSYLEVQPGFWDRFSYRWKLNALIEHLYVNETGEYSKLKEKEETAALEFECSFQNGDLLNSTIALDTTAITVSSNSSQSRSFFDLQICSLEITGACDHSNFKNLNLGQLMLIKPEKLVDSLDYRIESLTASSGDLSSSVSLIENGCALQEVEEIVTIDEEAKTIILKSFSFANSKTVIFEVSVGACSKNDEIFCQAKSDCQNQIGNKELLTTRKAIFIGDENLEKYSKSIKPDVNTMSKMTSDGKVGLVKNGEVSRVVVFA</sequence>
<accession>A0ABN7T4L3</accession>
<keyword evidence="1" id="KW-0732">Signal</keyword>
<name>A0ABN7T4L3_OIKDI</name>
<feature type="chain" id="PRO_5046060439" evidence="1">
    <location>
        <begin position="18"/>
        <end position="362"/>
    </location>
</feature>
<evidence type="ECO:0000313" key="4">
    <source>
        <dbReference type="Proteomes" id="UP001158576"/>
    </source>
</evidence>
<feature type="signal peptide" evidence="1">
    <location>
        <begin position="1"/>
        <end position="17"/>
    </location>
</feature>
<reference evidence="3 4" key="1">
    <citation type="submission" date="2021-04" db="EMBL/GenBank/DDBJ databases">
        <authorList>
            <person name="Bliznina A."/>
        </authorList>
    </citation>
    <scope>NUCLEOTIDE SEQUENCE [LARGE SCALE GENOMIC DNA]</scope>
</reference>
<keyword evidence="4" id="KW-1185">Reference proteome</keyword>
<proteinExistence type="predicted"/>
<dbReference type="Proteomes" id="UP001158576">
    <property type="component" value="Chromosome 2"/>
</dbReference>
<dbReference type="PROSITE" id="PS51034">
    <property type="entry name" value="ZP_2"/>
    <property type="match status" value="1"/>
</dbReference>
<dbReference type="InterPro" id="IPR001507">
    <property type="entry name" value="ZP_dom"/>
</dbReference>
<evidence type="ECO:0000313" key="3">
    <source>
        <dbReference type="EMBL" id="CAG5110592.1"/>
    </source>
</evidence>
<organism evidence="3 4">
    <name type="scientific">Oikopleura dioica</name>
    <name type="common">Tunicate</name>
    <dbReference type="NCBI Taxonomy" id="34765"/>
    <lineage>
        <taxon>Eukaryota</taxon>
        <taxon>Metazoa</taxon>
        <taxon>Chordata</taxon>
        <taxon>Tunicata</taxon>
        <taxon>Appendicularia</taxon>
        <taxon>Copelata</taxon>
        <taxon>Oikopleuridae</taxon>
        <taxon>Oikopleura</taxon>
    </lineage>
</organism>
<evidence type="ECO:0000256" key="1">
    <source>
        <dbReference type="SAM" id="SignalP"/>
    </source>
</evidence>
<feature type="domain" description="ZP" evidence="2">
    <location>
        <begin position="42"/>
        <end position="302"/>
    </location>
</feature>